<dbReference type="AlphaFoldDB" id="A0A1V6PMF6"/>
<dbReference type="OrthoDB" id="4147798at2759"/>
<dbReference type="OMA" id="WQTRERP"/>
<evidence type="ECO:0000313" key="3">
    <source>
        <dbReference type="Proteomes" id="UP000191522"/>
    </source>
</evidence>
<reference evidence="3" key="1">
    <citation type="journal article" date="2017" name="Nat. Microbiol.">
        <title>Global analysis of biosynthetic gene clusters reveals vast potential of secondary metabolite production in Penicillium species.</title>
        <authorList>
            <person name="Nielsen J.C."/>
            <person name="Grijseels S."/>
            <person name="Prigent S."/>
            <person name="Ji B."/>
            <person name="Dainat J."/>
            <person name="Nielsen K.F."/>
            <person name="Frisvad J.C."/>
            <person name="Workman M."/>
            <person name="Nielsen J."/>
        </authorList>
    </citation>
    <scope>NUCLEOTIDE SEQUENCE [LARGE SCALE GENOMIC DNA]</scope>
    <source>
        <strain evidence="3">IBT 11843</strain>
    </source>
</reference>
<feature type="compositionally biased region" description="Polar residues" evidence="1">
    <location>
        <begin position="18"/>
        <end position="29"/>
    </location>
</feature>
<dbReference type="EMBL" id="MDYL01000001">
    <property type="protein sequence ID" value="OQD78199.1"/>
    <property type="molecule type" value="Genomic_DNA"/>
</dbReference>
<organism evidence="2 3">
    <name type="scientific">Penicillium decumbens</name>
    <dbReference type="NCBI Taxonomy" id="69771"/>
    <lineage>
        <taxon>Eukaryota</taxon>
        <taxon>Fungi</taxon>
        <taxon>Dikarya</taxon>
        <taxon>Ascomycota</taxon>
        <taxon>Pezizomycotina</taxon>
        <taxon>Eurotiomycetes</taxon>
        <taxon>Eurotiomycetidae</taxon>
        <taxon>Eurotiales</taxon>
        <taxon>Aspergillaceae</taxon>
        <taxon>Penicillium</taxon>
    </lineage>
</organism>
<feature type="region of interest" description="Disordered" evidence="1">
    <location>
        <begin position="1"/>
        <end position="31"/>
    </location>
</feature>
<gene>
    <name evidence="2" type="ORF">PENDEC_c001G03223</name>
</gene>
<dbReference type="STRING" id="69771.A0A1V6PMF6"/>
<proteinExistence type="predicted"/>
<comment type="caution">
    <text evidence="2">The sequence shown here is derived from an EMBL/GenBank/DDBJ whole genome shotgun (WGS) entry which is preliminary data.</text>
</comment>
<dbReference type="Proteomes" id="UP000191522">
    <property type="component" value="Unassembled WGS sequence"/>
</dbReference>
<name>A0A1V6PMF6_PENDC</name>
<protein>
    <submittedName>
        <fullName evidence="2">Uncharacterized protein</fullName>
    </submittedName>
</protein>
<evidence type="ECO:0000313" key="2">
    <source>
        <dbReference type="EMBL" id="OQD78199.1"/>
    </source>
</evidence>
<accession>A0A1V6PMF6</accession>
<sequence>MGQRHNRRRTRPRHHYSSQETPALNQAPSSPVIAPSVLSLPNIYAEPSASNYQSAVCISRGSPAPATLAPTWQHGYTAWQIPETAPQLEAGGMEAAHCRLFGGEPGDDLSLCYRMLEFFGGLDFIDS</sequence>
<evidence type="ECO:0000256" key="1">
    <source>
        <dbReference type="SAM" id="MobiDB-lite"/>
    </source>
</evidence>
<keyword evidence="3" id="KW-1185">Reference proteome</keyword>
<feature type="compositionally biased region" description="Basic residues" evidence="1">
    <location>
        <begin position="1"/>
        <end position="16"/>
    </location>
</feature>